<feature type="non-terminal residue" evidence="13">
    <location>
        <position position="670"/>
    </location>
</feature>
<keyword evidence="8" id="KW-0469">Meiosis</keyword>
<proteinExistence type="predicted"/>
<evidence type="ECO:0000256" key="7">
    <source>
        <dbReference type="ARBA" id="ARBA00022843"/>
    </source>
</evidence>
<evidence type="ECO:0000256" key="6">
    <source>
        <dbReference type="ARBA" id="ARBA00022833"/>
    </source>
</evidence>
<keyword evidence="3" id="KW-0479">Metal-binding</keyword>
<feature type="non-terminal residue" evidence="13">
    <location>
        <position position="1"/>
    </location>
</feature>
<keyword evidence="4 10" id="KW-0863">Zinc-finger</keyword>
<dbReference type="Gene3D" id="2.20.25.20">
    <property type="match status" value="1"/>
</dbReference>
<evidence type="ECO:0000256" key="11">
    <source>
        <dbReference type="SAM" id="MobiDB-lite"/>
    </source>
</evidence>
<feature type="domain" description="ZBR-type" evidence="12">
    <location>
        <begin position="598"/>
        <end position="646"/>
    </location>
</feature>
<dbReference type="PANTHER" id="PTHR15493">
    <property type="entry name" value="F-BOX ONLY PROTEIN 5 AND 43"/>
    <property type="match status" value="1"/>
</dbReference>
<dbReference type="InterPro" id="IPR044064">
    <property type="entry name" value="ZF_ZBR"/>
</dbReference>
<dbReference type="GO" id="GO:0016567">
    <property type="term" value="P:protein ubiquitination"/>
    <property type="evidence" value="ECO:0007669"/>
    <property type="project" value="UniProtKB-UniPathway"/>
</dbReference>
<evidence type="ECO:0000256" key="2">
    <source>
        <dbReference type="ARBA" id="ARBA00022553"/>
    </source>
</evidence>
<keyword evidence="14" id="KW-1185">Reference proteome</keyword>
<dbReference type="InterPro" id="IPR047147">
    <property type="entry name" value="FBX5_43"/>
</dbReference>
<sequence length="670" mass="74749">MSDSHSVMFSTLKRNRVTPPGSNLKYSNFKDTCCTSLFLDSRCSESVKDPGVEHKAALSLTSLSLLQEYSEHVHPNALFPVSSSIENEMNSISLSERREANRNADFFETPKVGRKGSSLRRRLLLPKTVPAGRATGCCERQPSPSGSSRKKVFSCVLSSEEQGVSQTASGPLRDKSYKPLTAGTSRTEDSNPDGPKRRLSFSQQRTSTLDESKKDPLLLEPECLSPIQCKEVIATNTNEFSESVLVSVSDELLRTSTYSLLPETNEGKFLPSVNSLVESFNFELSEINSPPVKLISYPALSIPEDSGYNSLHLDKSGNLSDHEGSFQEFLQKHKEGSKILDSKRKTRKLEKVRKLSTLREQGSQSETEDHHSSPISACISTEERNFGIQHSALVLEEHLSGDLVVSHKDLSRTPALKIVHEICLQRQRSDQAQISQNIEGTEIFALEHVVAGLIGKKMGLEKLDILTELKYRNLTHVLAIVLDALTVESLCSIWKVSKNWREIIVQDKSADKRRKLYIKHLKEEDGEYLLKAEDAATRLNVLSRSALRPVQAQARTSVLRTPASSSELAPRRCSSVPHLTCRQEEYVKVAKTLFTDEAIKPCPRCQYPAKYQSVKKRGLCSREACAFEFCISCLHAFHGSKECNSLSAKWKNKKDAPPGSAQSKRNLKRL</sequence>
<evidence type="ECO:0000256" key="4">
    <source>
        <dbReference type="ARBA" id="ARBA00022771"/>
    </source>
</evidence>
<evidence type="ECO:0000256" key="3">
    <source>
        <dbReference type="ARBA" id="ARBA00022723"/>
    </source>
</evidence>
<dbReference type="FunFam" id="1.20.1280.50:FF:000046">
    <property type="entry name" value="F-box protein 43"/>
    <property type="match status" value="1"/>
</dbReference>
<organism evidence="13 14">
    <name type="scientific">Pedionomus torquatus</name>
    <name type="common">Plains-wanderer</name>
    <dbReference type="NCBI Taxonomy" id="227192"/>
    <lineage>
        <taxon>Eukaryota</taxon>
        <taxon>Metazoa</taxon>
        <taxon>Chordata</taxon>
        <taxon>Craniata</taxon>
        <taxon>Vertebrata</taxon>
        <taxon>Euteleostomi</taxon>
        <taxon>Archelosauria</taxon>
        <taxon>Archosauria</taxon>
        <taxon>Dinosauria</taxon>
        <taxon>Saurischia</taxon>
        <taxon>Theropoda</taxon>
        <taxon>Coelurosauria</taxon>
        <taxon>Aves</taxon>
        <taxon>Neognathae</taxon>
        <taxon>Neoaves</taxon>
        <taxon>Charadriiformes</taxon>
        <taxon>Pedionomidae</taxon>
        <taxon>Pedionomus</taxon>
    </lineage>
</organism>
<dbReference type="FunFam" id="2.20.25.20:FF:000006">
    <property type="entry name" value="F-box only protein 5"/>
    <property type="match status" value="1"/>
</dbReference>
<evidence type="ECO:0000256" key="9">
    <source>
        <dbReference type="ARBA" id="ARBA00068913"/>
    </source>
</evidence>
<dbReference type="EMBL" id="VZRU01009748">
    <property type="protein sequence ID" value="NWW48100.1"/>
    <property type="molecule type" value="Genomic_DNA"/>
</dbReference>
<reference evidence="13 14" key="1">
    <citation type="submission" date="2019-09" db="EMBL/GenBank/DDBJ databases">
        <title>Bird 10,000 Genomes (B10K) Project - Family phase.</title>
        <authorList>
            <person name="Zhang G."/>
        </authorList>
    </citation>
    <scope>NUCLEOTIDE SEQUENCE [LARGE SCALE GENOMIC DNA]</scope>
    <source>
        <strain evidence="13">B10K-DU-029-80</strain>
        <tissue evidence="13">Muscle</tissue>
    </source>
</reference>
<keyword evidence="7" id="KW-0832">Ubl conjugation</keyword>
<dbReference type="GO" id="GO:0005634">
    <property type="term" value="C:nucleus"/>
    <property type="evidence" value="ECO:0007669"/>
    <property type="project" value="TreeGrafter"/>
</dbReference>
<dbReference type="GO" id="GO:0051321">
    <property type="term" value="P:meiotic cell cycle"/>
    <property type="evidence" value="ECO:0007669"/>
    <property type="project" value="UniProtKB-KW"/>
</dbReference>
<evidence type="ECO:0000256" key="1">
    <source>
        <dbReference type="ARBA" id="ARBA00004906"/>
    </source>
</evidence>
<dbReference type="CDD" id="cd20365">
    <property type="entry name" value="BRcat_RBR_FBXO43"/>
    <property type="match status" value="1"/>
</dbReference>
<accession>A0A7K6NFR0</accession>
<dbReference type="PANTHER" id="PTHR15493:SF1">
    <property type="entry name" value="F-BOX ONLY PROTEIN 43"/>
    <property type="match status" value="1"/>
</dbReference>
<dbReference type="AlphaFoldDB" id="A0A7K6NFR0"/>
<dbReference type="SUPFAM" id="SSF57850">
    <property type="entry name" value="RING/U-box"/>
    <property type="match status" value="1"/>
</dbReference>
<comment type="pathway">
    <text evidence="1">Protein modification; protein ubiquitination.</text>
</comment>
<feature type="region of interest" description="Disordered" evidence="11">
    <location>
        <begin position="651"/>
        <end position="670"/>
    </location>
</feature>
<dbReference type="GO" id="GO:0007088">
    <property type="term" value="P:regulation of mitotic nuclear division"/>
    <property type="evidence" value="ECO:0007669"/>
    <property type="project" value="InterPro"/>
</dbReference>
<evidence type="ECO:0000259" key="12">
    <source>
        <dbReference type="PROSITE" id="PS51872"/>
    </source>
</evidence>
<name>A0A7K6NFR0_PEDTO</name>
<protein>
    <recommendedName>
        <fullName evidence="9">F-box only protein 43</fullName>
    </recommendedName>
</protein>
<keyword evidence="5" id="KW-0833">Ubl conjugation pathway</keyword>
<keyword evidence="2" id="KW-0597">Phosphoprotein</keyword>
<dbReference type="Gene3D" id="1.20.1280.50">
    <property type="match status" value="1"/>
</dbReference>
<comment type="caution">
    <text evidence="13">The sequence shown here is derived from an EMBL/GenBank/DDBJ whole genome shotgun (WGS) entry which is preliminary data.</text>
</comment>
<gene>
    <name evidence="13" type="primary">Fbxo43</name>
    <name evidence="13" type="ORF">PEDTOR_R09043</name>
</gene>
<dbReference type="Proteomes" id="UP000565207">
    <property type="component" value="Unassembled WGS sequence"/>
</dbReference>
<evidence type="ECO:0000313" key="14">
    <source>
        <dbReference type="Proteomes" id="UP000565207"/>
    </source>
</evidence>
<dbReference type="SMART" id="SM00647">
    <property type="entry name" value="IBR"/>
    <property type="match status" value="1"/>
</dbReference>
<evidence type="ECO:0000256" key="10">
    <source>
        <dbReference type="PROSITE-ProRule" id="PRU01220"/>
    </source>
</evidence>
<dbReference type="InterPro" id="IPR002867">
    <property type="entry name" value="IBR_dom"/>
</dbReference>
<keyword evidence="6" id="KW-0862">Zinc</keyword>
<evidence type="ECO:0000256" key="8">
    <source>
        <dbReference type="ARBA" id="ARBA00023254"/>
    </source>
</evidence>
<feature type="region of interest" description="Disordered" evidence="11">
    <location>
        <begin position="351"/>
        <end position="375"/>
    </location>
</feature>
<dbReference type="GO" id="GO:0045835">
    <property type="term" value="P:negative regulation of meiotic nuclear division"/>
    <property type="evidence" value="ECO:0007669"/>
    <property type="project" value="InterPro"/>
</dbReference>
<evidence type="ECO:0000256" key="5">
    <source>
        <dbReference type="ARBA" id="ARBA00022786"/>
    </source>
</evidence>
<feature type="region of interest" description="Disordered" evidence="11">
    <location>
        <begin position="164"/>
        <end position="214"/>
    </location>
</feature>
<dbReference type="CDD" id="cd22171">
    <property type="entry name" value="F-box_FBXO43"/>
    <property type="match status" value="1"/>
</dbReference>
<dbReference type="GO" id="GO:0008270">
    <property type="term" value="F:zinc ion binding"/>
    <property type="evidence" value="ECO:0007669"/>
    <property type="project" value="UniProtKB-KW"/>
</dbReference>
<dbReference type="PROSITE" id="PS51872">
    <property type="entry name" value="ZF_ZBR"/>
    <property type="match status" value="1"/>
</dbReference>
<dbReference type="UniPathway" id="UPA00143"/>
<evidence type="ECO:0000313" key="13">
    <source>
        <dbReference type="EMBL" id="NWW48100.1"/>
    </source>
</evidence>